<comment type="caution">
    <text evidence="4">The sequence shown here is derived from an EMBL/GenBank/DDBJ whole genome shotgun (WGS) entry which is preliminary data.</text>
</comment>
<dbReference type="AlphaFoldDB" id="A0A4R4GI47"/>
<dbReference type="GO" id="GO:0016758">
    <property type="term" value="F:hexosyltransferase activity"/>
    <property type="evidence" value="ECO:0007669"/>
    <property type="project" value="UniProtKB-ARBA"/>
</dbReference>
<protein>
    <submittedName>
        <fullName evidence="4">Glycosyltransferase family 2 protein</fullName>
    </submittedName>
</protein>
<organism evidence="4 5">
    <name type="scientific">Phocaeicola dorei</name>
    <dbReference type="NCBI Taxonomy" id="357276"/>
    <lineage>
        <taxon>Bacteria</taxon>
        <taxon>Pseudomonadati</taxon>
        <taxon>Bacteroidota</taxon>
        <taxon>Bacteroidia</taxon>
        <taxon>Bacteroidales</taxon>
        <taxon>Bacteroidaceae</taxon>
        <taxon>Phocaeicola</taxon>
    </lineage>
</organism>
<gene>
    <name evidence="4" type="ORF">E1I98_08235</name>
</gene>
<dbReference type="SUPFAM" id="SSF53448">
    <property type="entry name" value="Nucleotide-diphospho-sugar transferases"/>
    <property type="match status" value="1"/>
</dbReference>
<evidence type="ECO:0000256" key="1">
    <source>
        <dbReference type="ARBA" id="ARBA00022676"/>
    </source>
</evidence>
<evidence type="ECO:0000313" key="5">
    <source>
        <dbReference type="Proteomes" id="UP000294527"/>
    </source>
</evidence>
<reference evidence="4 5" key="1">
    <citation type="journal article" date="2019" name="Nat. Microbiol.">
        <title>Genomic variation and strain-specific functional adaptation in the human gut microbiome during early life.</title>
        <authorList>
            <person name="Vatanen T."/>
            <person name="Plichta D.R."/>
            <person name="Somani J."/>
            <person name="Munch P.C."/>
            <person name="Arthur T.D."/>
            <person name="Hall A.B."/>
            <person name="Rudolf S."/>
            <person name="Oakeley E.J."/>
            <person name="Ke X."/>
            <person name="Young R.A."/>
            <person name="Haiser H.J."/>
            <person name="Kolde R."/>
            <person name="Yassour M."/>
            <person name="Luopajarvi K."/>
            <person name="Siljander H."/>
            <person name="Virtanen S.M."/>
            <person name="Ilonen J."/>
            <person name="Uibo R."/>
            <person name="Tillmann V."/>
            <person name="Mokurov S."/>
            <person name="Dorshakova N."/>
            <person name="Porter J.A."/>
            <person name="McHardy A.C."/>
            <person name="Lahdesmaki H."/>
            <person name="Vlamakis H."/>
            <person name="Huttenhower C."/>
            <person name="Knip M."/>
            <person name="Xavier R.J."/>
        </authorList>
    </citation>
    <scope>NUCLEOTIDE SEQUENCE [LARGE SCALE GENOMIC DNA]</scope>
    <source>
        <strain evidence="4 5">RJX1047</strain>
    </source>
</reference>
<accession>A0A4R4GI47</accession>
<name>A0A4R4GI47_9BACT</name>
<dbReference type="InterPro" id="IPR001173">
    <property type="entry name" value="Glyco_trans_2-like"/>
</dbReference>
<evidence type="ECO:0000256" key="2">
    <source>
        <dbReference type="ARBA" id="ARBA00022679"/>
    </source>
</evidence>
<keyword evidence="1" id="KW-0328">Glycosyltransferase</keyword>
<evidence type="ECO:0000313" key="4">
    <source>
        <dbReference type="EMBL" id="TDA76345.1"/>
    </source>
</evidence>
<dbReference type="PANTHER" id="PTHR22916:SF51">
    <property type="entry name" value="GLYCOSYLTRANSFERASE EPSH-RELATED"/>
    <property type="match status" value="1"/>
</dbReference>
<dbReference type="PANTHER" id="PTHR22916">
    <property type="entry name" value="GLYCOSYLTRANSFERASE"/>
    <property type="match status" value="1"/>
</dbReference>
<dbReference type="EMBL" id="SLTU01000001">
    <property type="protein sequence ID" value="TDA76345.1"/>
    <property type="molecule type" value="Genomic_DNA"/>
</dbReference>
<evidence type="ECO:0000259" key="3">
    <source>
        <dbReference type="Pfam" id="PF00535"/>
    </source>
</evidence>
<dbReference type="Pfam" id="PF00535">
    <property type="entry name" value="Glycos_transf_2"/>
    <property type="match status" value="1"/>
</dbReference>
<proteinExistence type="predicted"/>
<dbReference type="Proteomes" id="UP000294527">
    <property type="component" value="Unassembled WGS sequence"/>
</dbReference>
<feature type="domain" description="Glycosyltransferase 2-like" evidence="3">
    <location>
        <begin position="9"/>
        <end position="132"/>
    </location>
</feature>
<dbReference type="CDD" id="cd00761">
    <property type="entry name" value="Glyco_tranf_GTA_type"/>
    <property type="match status" value="1"/>
</dbReference>
<dbReference type="InterPro" id="IPR029044">
    <property type="entry name" value="Nucleotide-diphossugar_trans"/>
</dbReference>
<keyword evidence="2 4" id="KW-0808">Transferase</keyword>
<sequence>MSMNDYKVTIAVPVYGVESYVEKCAISLFEQTYSNLEILFINDCTPDKSVEIINKTLEKYPHRKAQVKIYNQPVNKGCPTARNLAVQIATGDFILFVDGDDYIEIDSISSLVTEQIASNADLVVAHCLIETNDSTYLLKYCDMNKTKEDIIKDCLDDKASQSVCGILIKKSIYINNNIKANESFHVGEDWQVAPLLLYHAKKIAYVDKVIYHYQLSRSNSITITSQESVTKKKNQLICFVKTMNCLLRSFKNKGQTYLDIIYRKKAILVQDAMIYCCKDRDEESFKILVLELKSIDQKYLSALGNTNPLVLRMKKNYYMLSVILYFNKLKKLI</sequence>
<dbReference type="Gene3D" id="3.90.550.10">
    <property type="entry name" value="Spore Coat Polysaccharide Biosynthesis Protein SpsA, Chain A"/>
    <property type="match status" value="1"/>
</dbReference>